<dbReference type="EMBL" id="CM032181">
    <property type="protein sequence ID" value="KAG7098567.1"/>
    <property type="molecule type" value="Genomic_DNA"/>
</dbReference>
<organism evidence="1 2">
    <name type="scientific">Marasmius oreades</name>
    <name type="common">fairy-ring Marasmius</name>
    <dbReference type="NCBI Taxonomy" id="181124"/>
    <lineage>
        <taxon>Eukaryota</taxon>
        <taxon>Fungi</taxon>
        <taxon>Dikarya</taxon>
        <taxon>Basidiomycota</taxon>
        <taxon>Agaricomycotina</taxon>
        <taxon>Agaricomycetes</taxon>
        <taxon>Agaricomycetidae</taxon>
        <taxon>Agaricales</taxon>
        <taxon>Marasmiineae</taxon>
        <taxon>Marasmiaceae</taxon>
        <taxon>Marasmius</taxon>
    </lineage>
</organism>
<dbReference type="Proteomes" id="UP001049176">
    <property type="component" value="Chromosome 1"/>
</dbReference>
<name>A0A9P7V1L4_9AGAR</name>
<dbReference type="RefSeq" id="XP_043015037.1">
    <property type="nucleotide sequence ID" value="XM_043146335.1"/>
</dbReference>
<comment type="caution">
    <text evidence="1">The sequence shown here is derived from an EMBL/GenBank/DDBJ whole genome shotgun (WGS) entry which is preliminary data.</text>
</comment>
<evidence type="ECO:0000313" key="1">
    <source>
        <dbReference type="EMBL" id="KAG7098567.1"/>
    </source>
</evidence>
<reference evidence="1" key="1">
    <citation type="journal article" date="2021" name="Genome Biol. Evol.">
        <title>The assembled and annotated genome of the fairy-ring fungus Marasmius oreades.</title>
        <authorList>
            <person name="Hiltunen M."/>
            <person name="Ament-Velasquez S.L."/>
            <person name="Johannesson H."/>
        </authorList>
    </citation>
    <scope>NUCLEOTIDE SEQUENCE</scope>
    <source>
        <strain evidence="1">03SP1</strain>
    </source>
</reference>
<dbReference type="KEGG" id="more:E1B28_000500"/>
<keyword evidence="2" id="KW-1185">Reference proteome</keyword>
<evidence type="ECO:0000313" key="2">
    <source>
        <dbReference type="Proteomes" id="UP001049176"/>
    </source>
</evidence>
<gene>
    <name evidence="1" type="ORF">E1B28_000500</name>
</gene>
<sequence>METKQKEYVKGYGVDWEKVKATLEVTDDHDCDGRIDEAMACNGADFGICRSRGKLALDGKAQHR</sequence>
<dbReference type="GeneID" id="66069576"/>
<accession>A0A9P7V1L4</accession>
<protein>
    <submittedName>
        <fullName evidence="1">Uncharacterized protein</fullName>
    </submittedName>
</protein>
<dbReference type="AlphaFoldDB" id="A0A9P7V1L4"/>
<proteinExistence type="predicted"/>